<comment type="caution">
    <text evidence="1">The sequence shown here is derived from an EMBL/GenBank/DDBJ whole genome shotgun (WGS) entry which is preliminary data.</text>
</comment>
<organism evidence="1 2">
    <name type="scientific">Bacillus rhizoplanae</name>
    <dbReference type="NCBI Taxonomy" id="2880966"/>
    <lineage>
        <taxon>Bacteria</taxon>
        <taxon>Bacillati</taxon>
        <taxon>Bacillota</taxon>
        <taxon>Bacilli</taxon>
        <taxon>Bacillales</taxon>
        <taxon>Bacillaceae</taxon>
        <taxon>Bacillus</taxon>
    </lineage>
</organism>
<dbReference type="PANTHER" id="PTHR48100:SF59">
    <property type="entry name" value="ADENOSYLCOBALAMIN_ALPHA-RIBAZOLE PHOSPHATASE"/>
    <property type="match status" value="1"/>
</dbReference>
<dbReference type="InterPro" id="IPR029033">
    <property type="entry name" value="His_PPase_superfam"/>
</dbReference>
<protein>
    <recommendedName>
        <fullName evidence="3">Histidine phosphatase family protein</fullName>
    </recommendedName>
</protein>
<dbReference type="RefSeq" id="WP_230574116.1">
    <property type="nucleotide sequence ID" value="NZ_CAKJTI010000003.1"/>
</dbReference>
<dbReference type="SUPFAM" id="SSF53254">
    <property type="entry name" value="Phosphoglycerate mutase-like"/>
    <property type="match status" value="1"/>
</dbReference>
<dbReference type="InterPro" id="IPR013078">
    <property type="entry name" value="His_Pase_superF_clade-1"/>
</dbReference>
<dbReference type="PANTHER" id="PTHR48100">
    <property type="entry name" value="BROAD-SPECIFICITY PHOSPHATASE YOR283W-RELATED"/>
    <property type="match status" value="1"/>
</dbReference>
<name>A0ABM8Y809_9BACI</name>
<accession>A0ABM8Y809</accession>
<dbReference type="Pfam" id="PF00300">
    <property type="entry name" value="His_Phos_1"/>
    <property type="match status" value="1"/>
</dbReference>
<evidence type="ECO:0000313" key="2">
    <source>
        <dbReference type="Proteomes" id="UP000789423"/>
    </source>
</evidence>
<dbReference type="CDD" id="cd07067">
    <property type="entry name" value="HP_PGM_like"/>
    <property type="match status" value="1"/>
</dbReference>
<sequence length="190" mass="22174">MTNIYFVRHAHSTYTPDERERPLSEKGWQAAESVIEVLQNESIDVVIASPYKRAIQTVEGIAEHFDLSIELEEDLRERLLSLEPVEDFEKSITKVWENPSFQFEGGESNVIAQQRGVSCMMKVLQKYEGKNIVIGTHGNIMVLIMNYFDSQYDFSFWKELHMPDIYKLTFSEDQFVQASRLWKEDIVKNV</sequence>
<reference evidence="1 2" key="1">
    <citation type="submission" date="2021-10" db="EMBL/GenBank/DDBJ databases">
        <authorList>
            <person name="Criscuolo A."/>
        </authorList>
    </citation>
    <scope>NUCLEOTIDE SEQUENCE [LARGE SCALE GENOMIC DNA]</scope>
    <source>
        <strain evidence="2">CIP 111899</strain>
    </source>
</reference>
<dbReference type="SMART" id="SM00855">
    <property type="entry name" value="PGAM"/>
    <property type="match status" value="1"/>
</dbReference>
<dbReference type="Gene3D" id="3.40.50.1240">
    <property type="entry name" value="Phosphoglycerate mutase-like"/>
    <property type="match status" value="1"/>
</dbReference>
<evidence type="ECO:0000313" key="1">
    <source>
        <dbReference type="EMBL" id="CAG9611885.1"/>
    </source>
</evidence>
<dbReference type="EMBL" id="CAKJTI010000003">
    <property type="protein sequence ID" value="CAG9611885.1"/>
    <property type="molecule type" value="Genomic_DNA"/>
</dbReference>
<proteinExistence type="predicted"/>
<keyword evidence="2" id="KW-1185">Reference proteome</keyword>
<dbReference type="InterPro" id="IPR050275">
    <property type="entry name" value="PGM_Phosphatase"/>
</dbReference>
<evidence type="ECO:0008006" key="3">
    <source>
        <dbReference type="Google" id="ProtNLM"/>
    </source>
</evidence>
<dbReference type="Proteomes" id="UP000789423">
    <property type="component" value="Unassembled WGS sequence"/>
</dbReference>
<gene>
    <name evidence="1" type="ORF">BACCIP111899_01057</name>
</gene>